<sequence length="309" mass="34231">MFKHKEDHKVTLQQLADINNSGLNQAHKWAHSDSAVDSREFGIVPKTSDSVDSGDDTEGETQSMDDCLLDIATPDNNNQVIKHPSNISVGDAVFSDCDTPEPYDPPRDEHVADPLIQSDRALSPTQHPPLAAQKRREGSNRTCLVVCVLLTLLIFVVILAVVIFGFILNDAKHTSPKAIASSLDESYERFHKSNGLTVWSRDETDAVQVYLALLQGEYNSELAQNVFTTESQQVWTWIRGTHFQLAEEQRASLQLHTLGDQIFQRGFSLTQVIPAGATAYASMYEENPSVFSLVSIVTGSELNITRGYN</sequence>
<evidence type="ECO:0000313" key="3">
    <source>
        <dbReference type="EMBL" id="ELU15419.1"/>
    </source>
</evidence>
<reference evidence="4" key="3">
    <citation type="submission" date="2015-06" db="UniProtKB">
        <authorList>
            <consortium name="EnsemblMetazoa"/>
        </authorList>
    </citation>
    <scope>IDENTIFICATION</scope>
</reference>
<dbReference type="AlphaFoldDB" id="R7V9Z0"/>
<organism evidence="3">
    <name type="scientific">Capitella teleta</name>
    <name type="common">Polychaete worm</name>
    <dbReference type="NCBI Taxonomy" id="283909"/>
    <lineage>
        <taxon>Eukaryota</taxon>
        <taxon>Metazoa</taxon>
        <taxon>Spiralia</taxon>
        <taxon>Lophotrochozoa</taxon>
        <taxon>Annelida</taxon>
        <taxon>Polychaeta</taxon>
        <taxon>Sedentaria</taxon>
        <taxon>Scolecida</taxon>
        <taxon>Capitellidae</taxon>
        <taxon>Capitella</taxon>
    </lineage>
</organism>
<accession>R7V9Z0</accession>
<proteinExistence type="predicted"/>
<keyword evidence="5" id="KW-1185">Reference proteome</keyword>
<feature type="compositionally biased region" description="Basic and acidic residues" evidence="1">
    <location>
        <begin position="30"/>
        <end position="40"/>
    </location>
</feature>
<reference evidence="5" key="1">
    <citation type="submission" date="2012-12" db="EMBL/GenBank/DDBJ databases">
        <authorList>
            <person name="Hellsten U."/>
            <person name="Grimwood J."/>
            <person name="Chapman J.A."/>
            <person name="Shapiro H."/>
            <person name="Aerts A."/>
            <person name="Otillar R.P."/>
            <person name="Terry A.Y."/>
            <person name="Boore J.L."/>
            <person name="Simakov O."/>
            <person name="Marletaz F."/>
            <person name="Cho S.-J."/>
            <person name="Edsinger-Gonzales E."/>
            <person name="Havlak P."/>
            <person name="Kuo D.-H."/>
            <person name="Larsson T."/>
            <person name="Lv J."/>
            <person name="Arendt D."/>
            <person name="Savage R."/>
            <person name="Osoegawa K."/>
            <person name="de Jong P."/>
            <person name="Lindberg D.R."/>
            <person name="Seaver E.C."/>
            <person name="Weisblat D.A."/>
            <person name="Putnam N.H."/>
            <person name="Grigoriev I.V."/>
            <person name="Rokhsar D.S."/>
        </authorList>
    </citation>
    <scope>NUCLEOTIDE SEQUENCE</scope>
    <source>
        <strain evidence="5">I ESC-2004</strain>
    </source>
</reference>
<dbReference type="EMBL" id="KB293808">
    <property type="protein sequence ID" value="ELU15419.1"/>
    <property type="molecule type" value="Genomic_DNA"/>
</dbReference>
<keyword evidence="2" id="KW-0472">Membrane</keyword>
<feature type="region of interest" description="Disordered" evidence="1">
    <location>
        <begin position="29"/>
        <end position="62"/>
    </location>
</feature>
<evidence type="ECO:0000313" key="5">
    <source>
        <dbReference type="Proteomes" id="UP000014760"/>
    </source>
</evidence>
<protein>
    <submittedName>
        <fullName evidence="3 4">Uncharacterized protein</fullName>
    </submittedName>
</protein>
<reference evidence="3 5" key="2">
    <citation type="journal article" date="2013" name="Nature">
        <title>Insights into bilaterian evolution from three spiralian genomes.</title>
        <authorList>
            <person name="Simakov O."/>
            <person name="Marletaz F."/>
            <person name="Cho S.J."/>
            <person name="Edsinger-Gonzales E."/>
            <person name="Havlak P."/>
            <person name="Hellsten U."/>
            <person name="Kuo D.H."/>
            <person name="Larsson T."/>
            <person name="Lv J."/>
            <person name="Arendt D."/>
            <person name="Savage R."/>
            <person name="Osoegawa K."/>
            <person name="de Jong P."/>
            <person name="Grimwood J."/>
            <person name="Chapman J.A."/>
            <person name="Shapiro H."/>
            <person name="Aerts A."/>
            <person name="Otillar R.P."/>
            <person name="Terry A.Y."/>
            <person name="Boore J.L."/>
            <person name="Grigoriev I.V."/>
            <person name="Lindberg D.R."/>
            <person name="Seaver E.C."/>
            <person name="Weisblat D.A."/>
            <person name="Putnam N.H."/>
            <person name="Rokhsar D.S."/>
        </authorList>
    </citation>
    <scope>NUCLEOTIDE SEQUENCE</scope>
    <source>
        <strain evidence="3 5">I ESC-2004</strain>
    </source>
</reference>
<keyword evidence="2" id="KW-0812">Transmembrane</keyword>
<dbReference type="EMBL" id="AMQN01000640">
    <property type="status" value="NOT_ANNOTATED_CDS"/>
    <property type="molecule type" value="Genomic_DNA"/>
</dbReference>
<evidence type="ECO:0000256" key="2">
    <source>
        <dbReference type="SAM" id="Phobius"/>
    </source>
</evidence>
<evidence type="ECO:0000256" key="1">
    <source>
        <dbReference type="SAM" id="MobiDB-lite"/>
    </source>
</evidence>
<dbReference type="HOGENOM" id="CLU_900923_0_0_1"/>
<feature type="transmembrane region" description="Helical" evidence="2">
    <location>
        <begin position="143"/>
        <end position="168"/>
    </location>
</feature>
<dbReference type="Proteomes" id="UP000014760">
    <property type="component" value="Unassembled WGS sequence"/>
</dbReference>
<keyword evidence="2" id="KW-1133">Transmembrane helix</keyword>
<evidence type="ECO:0000313" key="4">
    <source>
        <dbReference type="EnsemblMetazoa" id="CapteP224569"/>
    </source>
</evidence>
<gene>
    <name evidence="3" type="ORF">CAPTEDRAFT_224569</name>
</gene>
<dbReference type="EnsemblMetazoa" id="CapteT224569">
    <property type="protein sequence ID" value="CapteP224569"/>
    <property type="gene ID" value="CapteG224569"/>
</dbReference>
<name>R7V9Z0_CAPTE</name>